<protein>
    <recommendedName>
        <fullName evidence="7">GtrA/DPMS transmembrane domain-containing protein</fullName>
    </recommendedName>
</protein>
<feature type="transmembrane region" description="Helical" evidence="6">
    <location>
        <begin position="105"/>
        <end position="125"/>
    </location>
</feature>
<keyword evidence="3 6" id="KW-0812">Transmembrane</keyword>
<evidence type="ECO:0000313" key="8">
    <source>
        <dbReference type="EMBL" id="PIR97806.1"/>
    </source>
</evidence>
<dbReference type="GO" id="GO:0000271">
    <property type="term" value="P:polysaccharide biosynthetic process"/>
    <property type="evidence" value="ECO:0007669"/>
    <property type="project" value="InterPro"/>
</dbReference>
<dbReference type="InterPro" id="IPR051401">
    <property type="entry name" value="GtrA_CellWall_Glycosyl"/>
</dbReference>
<evidence type="ECO:0000256" key="6">
    <source>
        <dbReference type="SAM" id="Phobius"/>
    </source>
</evidence>
<evidence type="ECO:0000256" key="2">
    <source>
        <dbReference type="ARBA" id="ARBA00009399"/>
    </source>
</evidence>
<dbReference type="Pfam" id="PF04138">
    <property type="entry name" value="GtrA_DPMS_TM"/>
    <property type="match status" value="1"/>
</dbReference>
<feature type="transmembrane region" description="Helical" evidence="6">
    <location>
        <begin position="78"/>
        <end position="99"/>
    </location>
</feature>
<evidence type="ECO:0000256" key="3">
    <source>
        <dbReference type="ARBA" id="ARBA00022692"/>
    </source>
</evidence>
<evidence type="ECO:0000313" key="9">
    <source>
        <dbReference type="Proteomes" id="UP000231466"/>
    </source>
</evidence>
<keyword evidence="5 6" id="KW-0472">Membrane</keyword>
<evidence type="ECO:0000256" key="5">
    <source>
        <dbReference type="ARBA" id="ARBA00023136"/>
    </source>
</evidence>
<dbReference type="PANTHER" id="PTHR38459">
    <property type="entry name" value="PROPHAGE BACTOPRENOL-LINKED GLUCOSE TRANSLOCASE HOMOLOG"/>
    <property type="match status" value="1"/>
</dbReference>
<comment type="similarity">
    <text evidence="2">Belongs to the GtrA family.</text>
</comment>
<proteinExistence type="inferred from homology"/>
<feature type="transmembrane region" description="Helical" evidence="6">
    <location>
        <begin position="42"/>
        <end position="66"/>
    </location>
</feature>
<reference evidence="9" key="1">
    <citation type="submission" date="2017-09" db="EMBL/GenBank/DDBJ databases">
        <title>Depth-based differentiation of microbial function through sediment-hosted aquifers and enrichment of novel symbionts in the deep terrestrial subsurface.</title>
        <authorList>
            <person name="Probst A.J."/>
            <person name="Ladd B."/>
            <person name="Jarett J.K."/>
            <person name="Geller-Mcgrath D.E."/>
            <person name="Sieber C.M.K."/>
            <person name="Emerson J.B."/>
            <person name="Anantharaman K."/>
            <person name="Thomas B.C."/>
            <person name="Malmstrom R."/>
            <person name="Stieglmeier M."/>
            <person name="Klingl A."/>
            <person name="Woyke T."/>
            <person name="Ryan C.M."/>
            <person name="Banfield J.F."/>
        </authorList>
    </citation>
    <scope>NUCLEOTIDE SEQUENCE [LARGE SCALE GENOMIC DNA]</scope>
</reference>
<feature type="domain" description="GtrA/DPMS transmembrane" evidence="7">
    <location>
        <begin position="77"/>
        <end position="203"/>
    </location>
</feature>
<name>A0A2H0VFD8_9BACT</name>
<accession>A0A2H0VFD8</accession>
<dbReference type="GO" id="GO:0005886">
    <property type="term" value="C:plasma membrane"/>
    <property type="evidence" value="ECO:0007669"/>
    <property type="project" value="TreeGrafter"/>
</dbReference>
<feature type="transmembrane region" description="Helical" evidence="6">
    <location>
        <begin position="12"/>
        <end position="30"/>
    </location>
</feature>
<feature type="transmembrane region" description="Helical" evidence="6">
    <location>
        <begin position="146"/>
        <end position="166"/>
    </location>
</feature>
<sequence>MSRKVNLEEKDLKAGLLASVLIAVLAYPTLNNISFINQYGALIVVGASFALGFLALRALILMKILSRWWVMFWQLGKFALTGALNTFLDFAILNLLITLTGITEGLWASVFKTLAFGVAVINSYFWNKYWTFEATESRKRSEFVEFILVSVLSLGVNVGTFSLVNALSPTGGLNPTTWANVSALAATAIAWIFNFLGYKFLVFRKKEEATS</sequence>
<dbReference type="InterPro" id="IPR007267">
    <property type="entry name" value="GtrA_DPMS_TM"/>
</dbReference>
<comment type="subcellular location">
    <subcellularLocation>
        <location evidence="1">Membrane</location>
        <topology evidence="1">Multi-pass membrane protein</topology>
    </subcellularLocation>
</comment>
<evidence type="ECO:0000256" key="1">
    <source>
        <dbReference type="ARBA" id="ARBA00004141"/>
    </source>
</evidence>
<organism evidence="8 9">
    <name type="scientific">Candidatus Colwellbacteria bacterium CG10_big_fil_rev_8_21_14_0_10_42_22</name>
    <dbReference type="NCBI Taxonomy" id="1974540"/>
    <lineage>
        <taxon>Bacteria</taxon>
        <taxon>Candidatus Colwelliibacteriota</taxon>
    </lineage>
</organism>
<gene>
    <name evidence="8" type="ORF">COT89_02755</name>
</gene>
<evidence type="ECO:0000259" key="7">
    <source>
        <dbReference type="Pfam" id="PF04138"/>
    </source>
</evidence>
<dbReference type="PANTHER" id="PTHR38459:SF1">
    <property type="entry name" value="PROPHAGE BACTOPRENOL-LINKED GLUCOSE TRANSLOCASE HOMOLOG"/>
    <property type="match status" value="1"/>
</dbReference>
<dbReference type="EMBL" id="PFAH01000009">
    <property type="protein sequence ID" value="PIR97806.1"/>
    <property type="molecule type" value="Genomic_DNA"/>
</dbReference>
<dbReference type="AlphaFoldDB" id="A0A2H0VFD8"/>
<evidence type="ECO:0000256" key="4">
    <source>
        <dbReference type="ARBA" id="ARBA00022989"/>
    </source>
</evidence>
<dbReference type="Proteomes" id="UP000231466">
    <property type="component" value="Unassembled WGS sequence"/>
</dbReference>
<keyword evidence="4 6" id="KW-1133">Transmembrane helix</keyword>
<comment type="caution">
    <text evidence="8">The sequence shown here is derived from an EMBL/GenBank/DDBJ whole genome shotgun (WGS) entry which is preliminary data.</text>
</comment>
<feature type="transmembrane region" description="Helical" evidence="6">
    <location>
        <begin position="178"/>
        <end position="196"/>
    </location>
</feature>